<dbReference type="InterPro" id="IPR038461">
    <property type="entry name" value="Schlafen_AlbA_2_dom_sf"/>
</dbReference>
<comment type="caution">
    <text evidence="2">The sequence shown here is derived from an EMBL/GenBank/DDBJ whole genome shotgun (WGS) entry which is preliminary data.</text>
</comment>
<dbReference type="PATRIC" id="fig|500635.8.peg.1813"/>
<accession>C9KPK4</accession>
<organism evidence="2 3">
    <name type="scientific">Mitsuokella multacida DSM 20544</name>
    <dbReference type="NCBI Taxonomy" id="500635"/>
    <lineage>
        <taxon>Bacteria</taxon>
        <taxon>Bacillati</taxon>
        <taxon>Bacillota</taxon>
        <taxon>Negativicutes</taxon>
        <taxon>Selenomonadales</taxon>
        <taxon>Selenomonadaceae</taxon>
        <taxon>Mitsuokella</taxon>
    </lineage>
</organism>
<gene>
    <name evidence="2" type="ORF">MITSMUL_05161</name>
</gene>
<sequence length="365" mass="43000">MQQGKEGEYWDFKQEWHKRIQDLLKDIICFANTVHDKKCYIIFGIADNLKIVGMTEPRKKQADIIDALSNLHFAGDVSPKISVETVMISGVELDVLIIDNVERTPVYLNRDYGNMKRGCIYARVQDRNTSNNGNADMEIIENLWRKRMGLIKPPYEYIIDRLKNREEWSDYDGDFYNVYKPEYRIHSYQDDEQDTLVAEFYAYTQINTSVSYSCIDIIANNTVLDTYQIVHLDGGRLHVPVPEWGFIGKKEGYNGRYSYKFYLSDSPRYELLKFMYSHEKQEQKIAYDYFMRVVLLFESEAEKNEFKKYISSNLNQLKSLISMDTKVYDTSDLRGTEKRVVQERLKIGAALNKILLQWRKLNKTL</sequence>
<dbReference type="InterPro" id="IPR007421">
    <property type="entry name" value="Schlafen_AlbA_2_dom"/>
</dbReference>
<feature type="domain" description="Schlafen AlbA-2" evidence="1">
    <location>
        <begin position="6"/>
        <end position="129"/>
    </location>
</feature>
<dbReference type="Pfam" id="PF04326">
    <property type="entry name" value="SLFN_AlbA_2"/>
    <property type="match status" value="1"/>
</dbReference>
<dbReference type="Gene3D" id="3.30.950.30">
    <property type="entry name" value="Schlafen, AAA domain"/>
    <property type="match status" value="1"/>
</dbReference>
<dbReference type="Proteomes" id="UP000003671">
    <property type="component" value="Unassembled WGS sequence"/>
</dbReference>
<dbReference type="STRING" id="500635.MITSMUL_05161"/>
<dbReference type="HOGENOM" id="CLU_039491_1_0_9"/>
<reference evidence="2" key="1">
    <citation type="submission" date="2009-09" db="EMBL/GenBank/DDBJ databases">
        <authorList>
            <person name="Weinstock G."/>
            <person name="Sodergren E."/>
            <person name="Clifton S."/>
            <person name="Fulton L."/>
            <person name="Fulton B."/>
            <person name="Courtney L."/>
            <person name="Fronick C."/>
            <person name="Harrison M."/>
            <person name="Strong C."/>
            <person name="Farmer C."/>
            <person name="Delahaunty K."/>
            <person name="Markovic C."/>
            <person name="Hall O."/>
            <person name="Minx P."/>
            <person name="Tomlinson C."/>
            <person name="Mitreva M."/>
            <person name="Nelson J."/>
            <person name="Hou S."/>
            <person name="Wollam A."/>
            <person name="Pepin K.H."/>
            <person name="Johnson M."/>
            <person name="Bhonagiri V."/>
            <person name="Nash W.E."/>
            <person name="Warren W."/>
            <person name="Chinwalla A."/>
            <person name="Mardis E.R."/>
            <person name="Wilson R.K."/>
        </authorList>
    </citation>
    <scope>NUCLEOTIDE SEQUENCE [LARGE SCALE GENOMIC DNA]</scope>
    <source>
        <strain evidence="2">DSM 20544</strain>
    </source>
</reference>
<dbReference type="EMBL" id="ABWK02000020">
    <property type="protein sequence ID" value="EEX68159.1"/>
    <property type="molecule type" value="Genomic_DNA"/>
</dbReference>
<proteinExistence type="predicted"/>
<name>C9KPK4_9FIRM</name>
<dbReference type="AlphaFoldDB" id="C9KPK4"/>
<evidence type="ECO:0000313" key="3">
    <source>
        <dbReference type="Proteomes" id="UP000003671"/>
    </source>
</evidence>
<protein>
    <submittedName>
        <fullName evidence="2">Divergent AAA domain protein</fullName>
    </submittedName>
</protein>
<keyword evidence="3" id="KW-1185">Reference proteome</keyword>
<evidence type="ECO:0000313" key="2">
    <source>
        <dbReference type="EMBL" id="EEX68159.1"/>
    </source>
</evidence>
<dbReference type="eggNOG" id="COG2865">
    <property type="taxonomic scope" value="Bacteria"/>
</dbReference>
<evidence type="ECO:0000259" key="1">
    <source>
        <dbReference type="Pfam" id="PF04326"/>
    </source>
</evidence>